<accession>A0A0A0KPR0</accession>
<dbReference type="Proteomes" id="UP000029981">
    <property type="component" value="Chromosome 5"/>
</dbReference>
<name>A0A0A0KPR0_CUCSA</name>
<dbReference type="Gramene" id="KGN50874">
    <property type="protein sequence ID" value="KGN50874"/>
    <property type="gene ID" value="Csa_5G308790"/>
</dbReference>
<dbReference type="EMBL" id="CM002926">
    <property type="protein sequence ID" value="KGN50874.1"/>
    <property type="molecule type" value="Genomic_DNA"/>
</dbReference>
<proteinExistence type="predicted"/>
<protein>
    <submittedName>
        <fullName evidence="1">Uncharacterized protein</fullName>
    </submittedName>
</protein>
<dbReference type="STRING" id="3659.A0A0A0KPR0"/>
<dbReference type="AlphaFoldDB" id="A0A0A0KPR0"/>
<reference evidence="1 2" key="4">
    <citation type="journal article" date="2011" name="BMC Genomics">
        <title>RNA-Seq improves annotation of protein-coding genes in the cucumber genome.</title>
        <authorList>
            <person name="Li Z."/>
            <person name="Zhang Z."/>
            <person name="Yan P."/>
            <person name="Huang S."/>
            <person name="Fei Z."/>
            <person name="Lin K."/>
        </authorList>
    </citation>
    <scope>NUCLEOTIDE SEQUENCE [LARGE SCALE GENOMIC DNA]</scope>
    <source>
        <strain evidence="2">cv. 9930</strain>
    </source>
</reference>
<keyword evidence="2" id="KW-1185">Reference proteome</keyword>
<sequence length="134" mass="15421">MFTFLPAEMVCFIILMNDISFWESPGIETLQKRYKVDAGGQCGQIFVQKLALQLFNGDNHQAAFRILSDFRKGKFGWTALERPPRSEFELLALTLVVQILKATLKLRNEIHDAYIAFDLRTCGKLKIGDLDHKW</sequence>
<reference evidence="1 2" key="2">
    <citation type="journal article" date="2009" name="PLoS ONE">
        <title>An integrated genetic and cytogenetic map of the cucumber genome.</title>
        <authorList>
            <person name="Ren Y."/>
            <person name="Zhang Z."/>
            <person name="Liu J."/>
            <person name="Staub J.E."/>
            <person name="Han Y."/>
            <person name="Cheng Z."/>
            <person name="Li X."/>
            <person name="Lu J."/>
            <person name="Miao H."/>
            <person name="Kang H."/>
            <person name="Xie B."/>
            <person name="Gu X."/>
            <person name="Wang X."/>
            <person name="Du Y."/>
            <person name="Jin W."/>
            <person name="Huang S."/>
        </authorList>
    </citation>
    <scope>NUCLEOTIDE SEQUENCE [LARGE SCALE GENOMIC DNA]</scope>
    <source>
        <strain evidence="2">cv. 9930</strain>
    </source>
</reference>
<reference evidence="1 2" key="1">
    <citation type="journal article" date="2009" name="Nat. Genet.">
        <title>The genome of the cucumber, Cucumis sativus L.</title>
        <authorList>
            <person name="Huang S."/>
            <person name="Li R."/>
            <person name="Zhang Z."/>
            <person name="Li L."/>
            <person name="Gu X."/>
            <person name="Fan W."/>
            <person name="Lucas W.J."/>
            <person name="Wang X."/>
            <person name="Xie B."/>
            <person name="Ni P."/>
            <person name="Ren Y."/>
            <person name="Zhu H."/>
            <person name="Li J."/>
            <person name="Lin K."/>
            <person name="Jin W."/>
            <person name="Fei Z."/>
            <person name="Li G."/>
            <person name="Staub J."/>
            <person name="Kilian A."/>
            <person name="van der Vossen E.A."/>
            <person name="Wu Y."/>
            <person name="Guo J."/>
            <person name="He J."/>
            <person name="Jia Z."/>
            <person name="Ren Y."/>
            <person name="Tian G."/>
            <person name="Lu Y."/>
            <person name="Ruan J."/>
            <person name="Qian W."/>
            <person name="Wang M."/>
            <person name="Huang Q."/>
            <person name="Li B."/>
            <person name="Xuan Z."/>
            <person name="Cao J."/>
            <person name="Asan"/>
            <person name="Wu Z."/>
            <person name="Zhang J."/>
            <person name="Cai Q."/>
            <person name="Bai Y."/>
            <person name="Zhao B."/>
            <person name="Han Y."/>
            <person name="Li Y."/>
            <person name="Li X."/>
            <person name="Wang S."/>
            <person name="Shi Q."/>
            <person name="Liu S."/>
            <person name="Cho W.K."/>
            <person name="Kim J.Y."/>
            <person name="Xu Y."/>
            <person name="Heller-Uszynska K."/>
            <person name="Miao H."/>
            <person name="Cheng Z."/>
            <person name="Zhang S."/>
            <person name="Wu J."/>
            <person name="Yang Y."/>
            <person name="Kang H."/>
            <person name="Li M."/>
            <person name="Liang H."/>
            <person name="Ren X."/>
            <person name="Shi Z."/>
            <person name="Wen M."/>
            <person name="Jian M."/>
            <person name="Yang H."/>
            <person name="Zhang G."/>
            <person name="Yang Z."/>
            <person name="Chen R."/>
            <person name="Liu S."/>
            <person name="Li J."/>
            <person name="Ma L."/>
            <person name="Liu H."/>
            <person name="Zhou Y."/>
            <person name="Zhao J."/>
            <person name="Fang X."/>
            <person name="Li G."/>
            <person name="Fang L."/>
            <person name="Li Y."/>
            <person name="Liu D."/>
            <person name="Zheng H."/>
            <person name="Zhang Y."/>
            <person name="Qin N."/>
            <person name="Li Z."/>
            <person name="Yang G."/>
            <person name="Yang S."/>
            <person name="Bolund L."/>
            <person name="Kristiansen K."/>
            <person name="Zheng H."/>
            <person name="Li S."/>
            <person name="Zhang X."/>
            <person name="Yang H."/>
            <person name="Wang J."/>
            <person name="Sun R."/>
            <person name="Zhang B."/>
            <person name="Jiang S."/>
            <person name="Wang J."/>
            <person name="Du Y."/>
            <person name="Li S."/>
        </authorList>
    </citation>
    <scope>NUCLEOTIDE SEQUENCE [LARGE SCALE GENOMIC DNA]</scope>
    <source>
        <strain evidence="2">cv. 9930</strain>
    </source>
</reference>
<reference evidence="1 2" key="3">
    <citation type="journal article" date="2010" name="BMC Genomics">
        <title>Transcriptome sequencing and comparative analysis of cucumber flowers with different sex types.</title>
        <authorList>
            <person name="Guo S."/>
            <person name="Zheng Y."/>
            <person name="Joung J.G."/>
            <person name="Liu S."/>
            <person name="Zhang Z."/>
            <person name="Crasta O.R."/>
            <person name="Sobral B.W."/>
            <person name="Xu Y."/>
            <person name="Huang S."/>
            <person name="Fei Z."/>
        </authorList>
    </citation>
    <scope>NUCLEOTIDE SEQUENCE [LARGE SCALE GENOMIC DNA]</scope>
    <source>
        <strain evidence="2">cv. 9930</strain>
    </source>
</reference>
<evidence type="ECO:0000313" key="2">
    <source>
        <dbReference type="Proteomes" id="UP000029981"/>
    </source>
</evidence>
<organism evidence="1 2">
    <name type="scientific">Cucumis sativus</name>
    <name type="common">Cucumber</name>
    <dbReference type="NCBI Taxonomy" id="3659"/>
    <lineage>
        <taxon>Eukaryota</taxon>
        <taxon>Viridiplantae</taxon>
        <taxon>Streptophyta</taxon>
        <taxon>Embryophyta</taxon>
        <taxon>Tracheophyta</taxon>
        <taxon>Spermatophyta</taxon>
        <taxon>Magnoliopsida</taxon>
        <taxon>eudicotyledons</taxon>
        <taxon>Gunneridae</taxon>
        <taxon>Pentapetalae</taxon>
        <taxon>rosids</taxon>
        <taxon>fabids</taxon>
        <taxon>Cucurbitales</taxon>
        <taxon>Cucurbitaceae</taxon>
        <taxon>Benincaseae</taxon>
        <taxon>Cucumis</taxon>
    </lineage>
</organism>
<evidence type="ECO:0000313" key="1">
    <source>
        <dbReference type="EMBL" id="KGN50874.1"/>
    </source>
</evidence>
<gene>
    <name evidence="1" type="ORF">Csa_5G308790</name>
</gene>